<organism evidence="8 9">
    <name type="scientific">Nostoc minutum NIES-26</name>
    <dbReference type="NCBI Taxonomy" id="1844469"/>
    <lineage>
        <taxon>Bacteria</taxon>
        <taxon>Bacillati</taxon>
        <taxon>Cyanobacteriota</taxon>
        <taxon>Cyanophyceae</taxon>
        <taxon>Nostocales</taxon>
        <taxon>Nostocaceae</taxon>
        <taxon>Nostoc</taxon>
    </lineage>
</organism>
<dbReference type="PROSITE" id="PS51296">
    <property type="entry name" value="RIESKE"/>
    <property type="match status" value="1"/>
</dbReference>
<evidence type="ECO:0000256" key="4">
    <source>
        <dbReference type="ARBA" id="ARBA00023004"/>
    </source>
</evidence>
<keyword evidence="6" id="KW-0472">Membrane</keyword>
<dbReference type="InterPro" id="IPR017941">
    <property type="entry name" value="Rieske_2Fe-2S"/>
</dbReference>
<dbReference type="GO" id="GO:0004497">
    <property type="term" value="F:monooxygenase activity"/>
    <property type="evidence" value="ECO:0007669"/>
    <property type="project" value="UniProtKB-ARBA"/>
</dbReference>
<dbReference type="CDD" id="cd03469">
    <property type="entry name" value="Rieske_RO_Alpha_N"/>
    <property type="match status" value="1"/>
</dbReference>
<keyword evidence="4" id="KW-0408">Iron</keyword>
<dbReference type="PANTHER" id="PTHR21266">
    <property type="entry name" value="IRON-SULFUR DOMAIN CONTAINING PROTEIN"/>
    <property type="match status" value="1"/>
</dbReference>
<protein>
    <submittedName>
        <fullName evidence="8">(2Fe-2S)-binding protein</fullName>
    </submittedName>
</protein>
<dbReference type="SUPFAM" id="SSF55961">
    <property type="entry name" value="Bet v1-like"/>
    <property type="match status" value="1"/>
</dbReference>
<dbReference type="InterPro" id="IPR050584">
    <property type="entry name" value="Cholesterol_7-desaturase"/>
</dbReference>
<evidence type="ECO:0000259" key="7">
    <source>
        <dbReference type="PROSITE" id="PS51296"/>
    </source>
</evidence>
<dbReference type="GO" id="GO:0016705">
    <property type="term" value="F:oxidoreductase activity, acting on paired donors, with incorporation or reduction of molecular oxygen"/>
    <property type="evidence" value="ECO:0007669"/>
    <property type="project" value="UniProtKB-ARBA"/>
</dbReference>
<accession>A0A367RYH4</accession>
<dbReference type="PANTHER" id="PTHR21266:SF60">
    <property type="entry name" value="3-KETOSTEROID-9-ALPHA-MONOOXYGENASE, OXYGENASE COMPONENT"/>
    <property type="match status" value="1"/>
</dbReference>
<gene>
    <name evidence="8" type="ORF">A6770_10065</name>
</gene>
<evidence type="ECO:0000256" key="1">
    <source>
        <dbReference type="ARBA" id="ARBA00022714"/>
    </source>
</evidence>
<comment type="caution">
    <text evidence="8">The sequence shown here is derived from an EMBL/GenBank/DDBJ whole genome shotgun (WGS) entry which is preliminary data.</text>
</comment>
<dbReference type="Pfam" id="PF00355">
    <property type="entry name" value="Rieske"/>
    <property type="match status" value="1"/>
</dbReference>
<sequence>MNVNSQPASSKRKPKTFNNPERFIEGWYWVIPSLNLEIGEVKPVNLLGRELAIYRGKDRRVVTVDAYCPHMGAHLAEGQVEGNELRCLFHHWKFNAQGICVDIPCLDESLPMKLKTWPTAEKYGMIWVWTGEYPQQPLPFIPELEHKDCDVIFGPRLVMNCHPNVVGINAIDAQHFNTVHKLLSEIIFEKDELNQNAIIFSNTTYSGEDSFLIKLIRPFYKNPVTYSICYWYGTIGIVTLSFDSLYIHVMFAMRLLEGGKTEAQTIAMTRKRQGIFGWLHNRVILWLTKIVGKDFIKADIRIFQTIQFDLKTPIKADMSIMQFINHLERQKPLMWKTWKLARSQDVEMKEKREKWRDELSND</sequence>
<keyword evidence="6" id="KW-1133">Transmembrane helix</keyword>
<keyword evidence="2" id="KW-0479">Metal-binding</keyword>
<dbReference type="Gene3D" id="2.102.10.10">
    <property type="entry name" value="Rieske [2Fe-2S] iron-sulphur domain"/>
    <property type="match status" value="1"/>
</dbReference>
<dbReference type="InterPro" id="IPR036922">
    <property type="entry name" value="Rieske_2Fe-2S_sf"/>
</dbReference>
<evidence type="ECO:0000256" key="6">
    <source>
        <dbReference type="SAM" id="Phobius"/>
    </source>
</evidence>
<name>A0A367RYH4_9NOSO</name>
<keyword evidence="1" id="KW-0001">2Fe-2S</keyword>
<evidence type="ECO:0000313" key="9">
    <source>
        <dbReference type="Proteomes" id="UP000252107"/>
    </source>
</evidence>
<evidence type="ECO:0000256" key="3">
    <source>
        <dbReference type="ARBA" id="ARBA00023002"/>
    </source>
</evidence>
<proteinExistence type="predicted"/>
<keyword evidence="3" id="KW-0560">Oxidoreductase</keyword>
<dbReference type="AlphaFoldDB" id="A0A367RYH4"/>
<evidence type="ECO:0000256" key="5">
    <source>
        <dbReference type="ARBA" id="ARBA00023014"/>
    </source>
</evidence>
<feature type="transmembrane region" description="Helical" evidence="6">
    <location>
        <begin position="230"/>
        <end position="251"/>
    </location>
</feature>
<keyword evidence="9" id="KW-1185">Reference proteome</keyword>
<keyword evidence="6" id="KW-0812">Transmembrane</keyword>
<dbReference type="GO" id="GO:0046872">
    <property type="term" value="F:metal ion binding"/>
    <property type="evidence" value="ECO:0007669"/>
    <property type="project" value="UniProtKB-KW"/>
</dbReference>
<reference evidence="8" key="1">
    <citation type="submission" date="2016-04" db="EMBL/GenBank/DDBJ databases">
        <authorList>
            <person name="Tabuchi Yagui T.R."/>
        </authorList>
    </citation>
    <scope>NUCLEOTIDE SEQUENCE [LARGE SCALE GENOMIC DNA]</scope>
    <source>
        <strain evidence="8">NIES-26</strain>
    </source>
</reference>
<dbReference type="Proteomes" id="UP000252107">
    <property type="component" value="Unassembled WGS sequence"/>
</dbReference>
<keyword evidence="5" id="KW-0411">Iron-sulfur</keyword>
<evidence type="ECO:0000256" key="2">
    <source>
        <dbReference type="ARBA" id="ARBA00022723"/>
    </source>
</evidence>
<evidence type="ECO:0000313" key="8">
    <source>
        <dbReference type="EMBL" id="RCJ40744.1"/>
    </source>
</evidence>
<dbReference type="EMBL" id="LXQD01000043">
    <property type="protein sequence ID" value="RCJ40744.1"/>
    <property type="molecule type" value="Genomic_DNA"/>
</dbReference>
<dbReference type="GO" id="GO:0051537">
    <property type="term" value="F:2 iron, 2 sulfur cluster binding"/>
    <property type="evidence" value="ECO:0007669"/>
    <property type="project" value="UniProtKB-KW"/>
</dbReference>
<dbReference type="SUPFAM" id="SSF50022">
    <property type="entry name" value="ISP domain"/>
    <property type="match status" value="1"/>
</dbReference>
<feature type="domain" description="Rieske" evidence="7">
    <location>
        <begin position="27"/>
        <end position="128"/>
    </location>
</feature>